<evidence type="ECO:0000313" key="1">
    <source>
        <dbReference type="EMBL" id="CAE6724990.1"/>
    </source>
</evidence>
<organism evidence="1 2">
    <name type="scientific">Candidatus Nitrotoga fabula</name>
    <dbReference type="NCBI Taxonomy" id="2182327"/>
    <lineage>
        <taxon>Bacteria</taxon>
        <taxon>Pseudomonadati</taxon>
        <taxon>Pseudomonadota</taxon>
        <taxon>Betaproteobacteria</taxon>
        <taxon>Nitrosomonadales</taxon>
        <taxon>Gallionellaceae</taxon>
        <taxon>Candidatus Nitrotoga</taxon>
    </lineage>
</organism>
<evidence type="ECO:0000313" key="2">
    <source>
        <dbReference type="Proteomes" id="UP000675882"/>
    </source>
</evidence>
<dbReference type="RefSeq" id="WP_213036292.1">
    <property type="nucleotide sequence ID" value="NZ_CAJNBL010000028.1"/>
</dbReference>
<dbReference type="NCBIfam" id="TIGR03187">
    <property type="entry name" value="DGQHR"/>
    <property type="match status" value="1"/>
</dbReference>
<comment type="caution">
    <text evidence="1">The sequence shown here is derived from an EMBL/GenBank/DDBJ whole genome shotgun (WGS) entry which is preliminary data.</text>
</comment>
<gene>
    <name evidence="1" type="ORF">NTGZN8_340036</name>
</gene>
<protein>
    <submittedName>
        <fullName evidence="1">DGQHR domain-containing protein</fullName>
    </submittedName>
</protein>
<dbReference type="InterPro" id="IPR017601">
    <property type="entry name" value="DGQHR-contain_dom"/>
</dbReference>
<keyword evidence="2" id="KW-1185">Reference proteome</keyword>
<reference evidence="1" key="1">
    <citation type="submission" date="2021-02" db="EMBL/GenBank/DDBJ databases">
        <authorList>
            <person name="Han P."/>
        </authorList>
    </citation>
    <scope>NUCLEOTIDE SEQUENCE</scope>
    <source>
        <strain evidence="1">Candidatus Nitrotoga sp. ZN8</strain>
    </source>
</reference>
<proteinExistence type="predicted"/>
<dbReference type="AlphaFoldDB" id="A0A916BDM4"/>
<dbReference type="Proteomes" id="UP000675882">
    <property type="component" value="Unassembled WGS sequence"/>
</dbReference>
<sequence>MEKETQQLIKLSVPVIRGRVLGVNAYRGFAKLCDLADISKADIYDQNSNPLGTQRDLSVSHAKDAYEYVKSKELGFWPEVFLCARKRNVITFTPISDENPEIGILELDVREIFTSPEIAISRIDGNHRLHFANGREKGYSKIEKIASFCLAYELSREDEIQLFKDINKNQKPMNTSHLDGIEVRLTPEEYLKRRDPELYIAQKLGDDDKSVFHNRVFKGGKKGSAVDLPLRSVKTGIEYMLSRSTQLPRLEDAEAKYRVIRNYFAAFKSWQPKSWSNPKEYITLRGAGFWAVCFIGAHVIDRALIQGKFDEESMLKILSSGKEWDWSKSGDFKGYSGRGGALEISKQVSSKLHDEERMSTKELFASIMSID</sequence>
<accession>A0A916BDM4</accession>
<name>A0A916BDM4_9PROT</name>
<dbReference type="EMBL" id="CAJNBL010000028">
    <property type="protein sequence ID" value="CAE6724990.1"/>
    <property type="molecule type" value="Genomic_DNA"/>
</dbReference>